<reference evidence="3" key="1">
    <citation type="submission" date="2021-01" db="EMBL/GenBank/DDBJ databases">
        <title>Whole genome shotgun sequence of Rugosimonospora africana NBRC 104875.</title>
        <authorList>
            <person name="Komaki H."/>
            <person name="Tamura T."/>
        </authorList>
    </citation>
    <scope>NUCLEOTIDE SEQUENCE</scope>
    <source>
        <strain evidence="3">NBRC 104875</strain>
    </source>
</reference>
<gene>
    <name evidence="3" type="ORF">Raf01_35160</name>
</gene>
<name>A0A8J3QR20_9ACTN</name>
<accession>A0A8J3QR20</accession>
<dbReference type="GO" id="GO:0018773">
    <property type="term" value="F:acetylpyruvate hydrolase activity"/>
    <property type="evidence" value="ECO:0007669"/>
    <property type="project" value="TreeGrafter"/>
</dbReference>
<evidence type="ECO:0000313" key="3">
    <source>
        <dbReference type="EMBL" id="GIH15344.1"/>
    </source>
</evidence>
<dbReference type="PANTHER" id="PTHR11820">
    <property type="entry name" value="ACYLPYRUVASE"/>
    <property type="match status" value="1"/>
</dbReference>
<dbReference type="GO" id="GO:0046872">
    <property type="term" value="F:metal ion binding"/>
    <property type="evidence" value="ECO:0007669"/>
    <property type="project" value="UniProtKB-KW"/>
</dbReference>
<dbReference type="SUPFAM" id="SSF56529">
    <property type="entry name" value="FAH"/>
    <property type="match status" value="1"/>
</dbReference>
<dbReference type="Pfam" id="PF01557">
    <property type="entry name" value="FAA_hydrolase"/>
    <property type="match status" value="1"/>
</dbReference>
<keyword evidence="4" id="KW-1185">Reference proteome</keyword>
<dbReference type="Proteomes" id="UP000642748">
    <property type="component" value="Unassembled WGS sequence"/>
</dbReference>
<proteinExistence type="predicted"/>
<comment type="caution">
    <text evidence="3">The sequence shown here is derived from an EMBL/GenBank/DDBJ whole genome shotgun (WGS) entry which is preliminary data.</text>
</comment>
<keyword evidence="1" id="KW-0479">Metal-binding</keyword>
<dbReference type="InterPro" id="IPR036663">
    <property type="entry name" value="Fumarylacetoacetase_C_sf"/>
</dbReference>
<evidence type="ECO:0000256" key="1">
    <source>
        <dbReference type="ARBA" id="ARBA00022723"/>
    </source>
</evidence>
<dbReference type="PANTHER" id="PTHR11820:SF7">
    <property type="entry name" value="ACYLPYRUVASE FAHD1, MITOCHONDRIAL"/>
    <property type="match status" value="1"/>
</dbReference>
<evidence type="ECO:0000259" key="2">
    <source>
        <dbReference type="Pfam" id="PF01557"/>
    </source>
</evidence>
<evidence type="ECO:0000313" key="4">
    <source>
        <dbReference type="Proteomes" id="UP000642748"/>
    </source>
</evidence>
<dbReference type="EMBL" id="BONZ01000033">
    <property type="protein sequence ID" value="GIH15344.1"/>
    <property type="molecule type" value="Genomic_DNA"/>
</dbReference>
<organism evidence="3 4">
    <name type="scientific">Rugosimonospora africana</name>
    <dbReference type="NCBI Taxonomy" id="556532"/>
    <lineage>
        <taxon>Bacteria</taxon>
        <taxon>Bacillati</taxon>
        <taxon>Actinomycetota</taxon>
        <taxon>Actinomycetes</taxon>
        <taxon>Micromonosporales</taxon>
        <taxon>Micromonosporaceae</taxon>
        <taxon>Rugosimonospora</taxon>
    </lineage>
</organism>
<feature type="domain" description="Fumarylacetoacetase-like C-terminal" evidence="2">
    <location>
        <begin position="85"/>
        <end position="292"/>
    </location>
</feature>
<protein>
    <recommendedName>
        <fullName evidence="2">Fumarylacetoacetase-like C-terminal domain-containing protein</fullName>
    </recommendedName>
</protein>
<dbReference type="Gene3D" id="3.90.850.10">
    <property type="entry name" value="Fumarylacetoacetase-like, C-terminal domain"/>
    <property type="match status" value="1"/>
</dbReference>
<dbReference type="AlphaFoldDB" id="A0A8J3QR20"/>
<sequence>MRLAIFDEYRLGVITGDTVTGETVADVTDALPWPHDPDPLTAGWWRRLCRDFAGVRDRLASAAASATPRPLSSVRLRGPVLGPSKIIAAASNYAEHVAEMHGVQERTLGRVEPWMMEFDAFLKAPSAIVGPADDIVLPPAVLAAGHEVHHESELVVVIGTGGRDIPASAALDHVLGYTIGLDITVRSDGDRSRRKSYDTFSPLGPWLTTADEAGDPADFDIELRCGDSLRQKVNTGAMLTPVPAIVAYASSVMTLVPGDVLFTGAPPGVGPITPGDVLHASISGLGDLHIAVR</sequence>
<dbReference type="RefSeq" id="WP_203918982.1">
    <property type="nucleotide sequence ID" value="NZ_BONZ01000033.1"/>
</dbReference>
<dbReference type="InterPro" id="IPR011234">
    <property type="entry name" value="Fumarylacetoacetase-like_C"/>
</dbReference>